<dbReference type="OrthoDB" id="10446432at2759"/>
<evidence type="ECO:0000313" key="3">
    <source>
        <dbReference type="Proteomes" id="UP000297777"/>
    </source>
</evidence>
<accession>A0A4Z1F9C4</accession>
<dbReference type="EMBL" id="PQXH01000001">
    <property type="protein sequence ID" value="TGO20190.1"/>
    <property type="molecule type" value="Genomic_DNA"/>
</dbReference>
<sequence length="269" mass="30587">MSKNPRPNPSKREPQTPHYHPQYNWRPHWALDSQSQSIATRQYNKTWNSRHTYLARRYPDAPAYGPFLVYITDKSLWRERDFGIDGGFVEGKCVGNVDSVDVIADVWCRGKNLGSFVAREWVGVRKERDVELGVDEEIGDPDIPIASIETDEETCLPGINTGPGKEDTTKLGEMVLDPDIPIPSIELDGDECMEEEEPEGRLVELQSGKDERRVVEEESSDIFEARARDSHGTRCQERTKLGRNHQQHLLTTSRGQICLREAVLSINIT</sequence>
<reference evidence="2 3" key="1">
    <citation type="submission" date="2017-12" db="EMBL/GenBank/DDBJ databases">
        <title>Comparative genomics of Botrytis spp.</title>
        <authorList>
            <person name="Valero-Jimenez C.A."/>
            <person name="Tapia P."/>
            <person name="Veloso J."/>
            <person name="Silva-Moreno E."/>
            <person name="Staats M."/>
            <person name="Valdes J.H."/>
            <person name="Van Kan J.A.L."/>
        </authorList>
    </citation>
    <scope>NUCLEOTIDE SEQUENCE [LARGE SCALE GENOMIC DNA]</scope>
    <source>
        <strain evidence="2 3">Bt9001</strain>
    </source>
</reference>
<dbReference type="AlphaFoldDB" id="A0A4Z1F9C4"/>
<protein>
    <submittedName>
        <fullName evidence="2">Uncharacterized protein</fullName>
    </submittedName>
</protein>
<name>A0A4Z1F9C4_9HELO</name>
<evidence type="ECO:0000256" key="1">
    <source>
        <dbReference type="SAM" id="MobiDB-lite"/>
    </source>
</evidence>
<organism evidence="2 3">
    <name type="scientific">Botrytis tulipae</name>
    <dbReference type="NCBI Taxonomy" id="87230"/>
    <lineage>
        <taxon>Eukaryota</taxon>
        <taxon>Fungi</taxon>
        <taxon>Dikarya</taxon>
        <taxon>Ascomycota</taxon>
        <taxon>Pezizomycotina</taxon>
        <taxon>Leotiomycetes</taxon>
        <taxon>Helotiales</taxon>
        <taxon>Sclerotiniaceae</taxon>
        <taxon>Botrytis</taxon>
    </lineage>
</organism>
<gene>
    <name evidence="2" type="ORF">BTUL_0001g02020</name>
</gene>
<comment type="caution">
    <text evidence="2">The sequence shown here is derived from an EMBL/GenBank/DDBJ whole genome shotgun (WGS) entry which is preliminary data.</text>
</comment>
<dbReference type="Proteomes" id="UP000297777">
    <property type="component" value="Unassembled WGS sequence"/>
</dbReference>
<feature type="region of interest" description="Disordered" evidence="1">
    <location>
        <begin position="1"/>
        <end position="24"/>
    </location>
</feature>
<proteinExistence type="predicted"/>
<keyword evidence="3" id="KW-1185">Reference proteome</keyword>
<evidence type="ECO:0000313" key="2">
    <source>
        <dbReference type="EMBL" id="TGO20190.1"/>
    </source>
</evidence>